<dbReference type="OrthoDB" id="9808936at2"/>
<keyword evidence="14" id="KW-1185">Reference proteome</keyword>
<dbReference type="GO" id="GO:0050511">
    <property type="term" value="F:undecaprenyldiphospho-muramoylpentapeptide beta-N-acetylglucosaminyltransferase activity"/>
    <property type="evidence" value="ECO:0007669"/>
    <property type="project" value="UniProtKB-UniRule"/>
</dbReference>
<dbReference type="GO" id="GO:0008360">
    <property type="term" value="P:regulation of cell shape"/>
    <property type="evidence" value="ECO:0007669"/>
    <property type="project" value="UniProtKB-KW"/>
</dbReference>
<keyword evidence="5 10" id="KW-0133">Cell shape</keyword>
<feature type="domain" description="Glycosyltransferase family 28 N-terminal" evidence="11">
    <location>
        <begin position="4"/>
        <end position="147"/>
    </location>
</feature>
<comment type="function">
    <text evidence="10">Cell wall formation. Catalyzes the transfer of a GlcNAc subunit on undecaprenyl-pyrophosphoryl-MurNAc-pentapeptide (lipid intermediate I) to form undecaprenyl-pyrophosphoryl-MurNAc-(pentapeptide)GlcNAc (lipid intermediate II).</text>
</comment>
<keyword evidence="1 10" id="KW-1003">Cell membrane</keyword>
<dbReference type="Proteomes" id="UP000021369">
    <property type="component" value="Unassembled WGS sequence"/>
</dbReference>
<dbReference type="Gene3D" id="3.40.50.2000">
    <property type="entry name" value="Glycogen Phosphorylase B"/>
    <property type="match status" value="2"/>
</dbReference>
<feature type="binding site" evidence="10">
    <location>
        <position position="307"/>
    </location>
    <ligand>
        <name>UDP-N-acetyl-alpha-D-glucosamine</name>
        <dbReference type="ChEBI" id="CHEBI:57705"/>
    </ligand>
</feature>
<dbReference type="NCBIfam" id="TIGR01133">
    <property type="entry name" value="murG"/>
    <property type="match status" value="1"/>
</dbReference>
<keyword evidence="2 10" id="KW-0132">Cell division</keyword>
<dbReference type="GO" id="GO:0051301">
    <property type="term" value="P:cell division"/>
    <property type="evidence" value="ECO:0007669"/>
    <property type="project" value="UniProtKB-KW"/>
</dbReference>
<evidence type="ECO:0000256" key="6">
    <source>
        <dbReference type="ARBA" id="ARBA00022984"/>
    </source>
</evidence>
<comment type="caution">
    <text evidence="10">Lacks conserved residue(s) required for the propagation of feature annotation.</text>
</comment>
<feature type="binding site" evidence="10">
    <location>
        <position position="201"/>
    </location>
    <ligand>
        <name>UDP-N-acetyl-alpha-D-glucosamine</name>
        <dbReference type="ChEBI" id="CHEBI:57705"/>
    </ligand>
</feature>
<dbReference type="AlphaFoldDB" id="A0A011UFB0"/>
<feature type="binding site" evidence="10">
    <location>
        <position position="129"/>
    </location>
    <ligand>
        <name>UDP-N-acetyl-alpha-D-glucosamine</name>
        <dbReference type="ChEBI" id="CHEBI:57705"/>
    </ligand>
</feature>
<keyword evidence="7 10" id="KW-0472">Membrane</keyword>
<evidence type="ECO:0000256" key="8">
    <source>
        <dbReference type="ARBA" id="ARBA00023306"/>
    </source>
</evidence>
<feature type="binding site" evidence="10">
    <location>
        <position position="171"/>
    </location>
    <ligand>
        <name>UDP-N-acetyl-alpha-D-glucosamine</name>
        <dbReference type="ChEBI" id="CHEBI:57705"/>
    </ligand>
</feature>
<comment type="catalytic activity">
    <reaction evidence="10">
        <text>di-trans,octa-cis-undecaprenyl diphospho-N-acetyl-alpha-D-muramoyl-L-alanyl-D-glutamyl-meso-2,6-diaminopimeloyl-D-alanyl-D-alanine + UDP-N-acetyl-alpha-D-glucosamine = di-trans,octa-cis-undecaprenyl diphospho-[N-acetyl-alpha-D-glucosaminyl-(1-&gt;4)]-N-acetyl-alpha-D-muramoyl-L-alanyl-D-glutamyl-meso-2,6-diaminopimeloyl-D-alanyl-D-alanine + UDP + H(+)</text>
        <dbReference type="Rhea" id="RHEA:31227"/>
        <dbReference type="ChEBI" id="CHEBI:15378"/>
        <dbReference type="ChEBI" id="CHEBI:57705"/>
        <dbReference type="ChEBI" id="CHEBI:58223"/>
        <dbReference type="ChEBI" id="CHEBI:61387"/>
        <dbReference type="ChEBI" id="CHEBI:61388"/>
        <dbReference type="EC" id="2.4.1.227"/>
    </reaction>
</comment>
<dbReference type="GO" id="GO:0071555">
    <property type="term" value="P:cell wall organization"/>
    <property type="evidence" value="ECO:0007669"/>
    <property type="project" value="UniProtKB-KW"/>
</dbReference>
<dbReference type="EMBL" id="JEOB01000002">
    <property type="protein sequence ID" value="EXM39329.1"/>
    <property type="molecule type" value="Genomic_DNA"/>
</dbReference>
<comment type="similarity">
    <text evidence="10">Belongs to the glycosyltransferase 28 family. MurG subfamily.</text>
</comment>
<evidence type="ECO:0000256" key="4">
    <source>
        <dbReference type="ARBA" id="ARBA00022679"/>
    </source>
</evidence>
<dbReference type="GO" id="GO:0051991">
    <property type="term" value="F:UDP-N-acetyl-D-glucosamine:N-acetylmuramoyl-L-alanyl-D-glutamyl-meso-2,6-diaminopimelyl-D-alanyl-D-alanine-diphosphoundecaprenol 4-beta-N-acetylglucosaminlytransferase activity"/>
    <property type="evidence" value="ECO:0007669"/>
    <property type="project" value="RHEA"/>
</dbReference>
<comment type="caution">
    <text evidence="13">The sequence shown here is derived from an EMBL/GenBank/DDBJ whole genome shotgun (WGS) entry which is preliminary data.</text>
</comment>
<feature type="binding site" evidence="10">
    <location>
        <begin position="11"/>
        <end position="13"/>
    </location>
    <ligand>
        <name>UDP-N-acetyl-alpha-D-glucosamine</name>
        <dbReference type="ChEBI" id="CHEBI:57705"/>
    </ligand>
</feature>
<evidence type="ECO:0000256" key="3">
    <source>
        <dbReference type="ARBA" id="ARBA00022676"/>
    </source>
</evidence>
<evidence type="ECO:0000259" key="12">
    <source>
        <dbReference type="Pfam" id="PF04101"/>
    </source>
</evidence>
<keyword evidence="6 10" id="KW-0573">Peptidoglycan synthesis</keyword>
<gene>
    <name evidence="10" type="primary">murG</name>
    <name evidence="13" type="ORF">RASY3_05135</name>
</gene>
<evidence type="ECO:0000313" key="14">
    <source>
        <dbReference type="Proteomes" id="UP000021369"/>
    </source>
</evidence>
<comment type="pathway">
    <text evidence="10">Cell wall biogenesis; peptidoglycan biosynthesis.</text>
</comment>
<dbReference type="GO" id="GO:0005886">
    <property type="term" value="C:plasma membrane"/>
    <property type="evidence" value="ECO:0007669"/>
    <property type="project" value="UniProtKB-SubCell"/>
</dbReference>
<dbReference type="GO" id="GO:0009252">
    <property type="term" value="P:peptidoglycan biosynthetic process"/>
    <property type="evidence" value="ECO:0007669"/>
    <property type="project" value="UniProtKB-UniRule"/>
</dbReference>
<evidence type="ECO:0000313" key="13">
    <source>
        <dbReference type="EMBL" id="EXM39329.1"/>
    </source>
</evidence>
<dbReference type="PATRIC" id="fig|1341156.4.peg.1446"/>
<dbReference type="RefSeq" id="WP_037285773.1">
    <property type="nucleotide sequence ID" value="NZ_JEOB01000002.1"/>
</dbReference>
<evidence type="ECO:0000256" key="7">
    <source>
        <dbReference type="ARBA" id="ARBA00023136"/>
    </source>
</evidence>
<dbReference type="InterPro" id="IPR004276">
    <property type="entry name" value="GlycoTrans_28_N"/>
</dbReference>
<dbReference type="Pfam" id="PF03033">
    <property type="entry name" value="Glyco_transf_28"/>
    <property type="match status" value="1"/>
</dbReference>
<proteinExistence type="inferred from homology"/>
<organism evidence="13 14">
    <name type="scientific">Ruminococcus albus SY3</name>
    <dbReference type="NCBI Taxonomy" id="1341156"/>
    <lineage>
        <taxon>Bacteria</taxon>
        <taxon>Bacillati</taxon>
        <taxon>Bacillota</taxon>
        <taxon>Clostridia</taxon>
        <taxon>Eubacteriales</taxon>
        <taxon>Oscillospiraceae</taxon>
        <taxon>Ruminococcus</taxon>
    </lineage>
</organism>
<dbReference type="InterPro" id="IPR006009">
    <property type="entry name" value="GlcNAc_MurG"/>
</dbReference>
<reference evidence="13 14" key="1">
    <citation type="submission" date="2013-06" db="EMBL/GenBank/DDBJ databases">
        <title>Rumen cellulosomics: divergent fiber-degrading strategies revealed by comparative genome-wide analysis of six Ruminococcal strains.</title>
        <authorList>
            <person name="Dassa B."/>
            <person name="Borovok I."/>
            <person name="Lamed R."/>
            <person name="Flint H."/>
            <person name="Yeoman C.J."/>
            <person name="White B."/>
            <person name="Bayer E.A."/>
        </authorList>
    </citation>
    <scope>NUCLEOTIDE SEQUENCE [LARGE SCALE GENOMIC DNA]</scope>
    <source>
        <strain evidence="13 14">SY3</strain>
    </source>
</reference>
<comment type="subcellular location">
    <subcellularLocation>
        <location evidence="10">Cell membrane</location>
        <topology evidence="10">Peripheral membrane protein</topology>
        <orientation evidence="10">Cytoplasmic side</orientation>
    </subcellularLocation>
</comment>
<evidence type="ECO:0000256" key="1">
    <source>
        <dbReference type="ARBA" id="ARBA00022475"/>
    </source>
</evidence>
<dbReference type="EC" id="2.4.1.227" evidence="10"/>
<dbReference type="InterPro" id="IPR007235">
    <property type="entry name" value="Glyco_trans_28_C"/>
</dbReference>
<accession>A0A011UFB0</accession>
<keyword evidence="9 10" id="KW-0961">Cell wall biogenesis/degradation</keyword>
<dbReference type="CDD" id="cd03785">
    <property type="entry name" value="GT28_MurG"/>
    <property type="match status" value="1"/>
</dbReference>
<keyword evidence="4 10" id="KW-0808">Transferase</keyword>
<evidence type="ECO:0000256" key="2">
    <source>
        <dbReference type="ARBA" id="ARBA00022618"/>
    </source>
</evidence>
<dbReference type="HAMAP" id="MF_00033">
    <property type="entry name" value="MurG"/>
    <property type="match status" value="1"/>
</dbReference>
<evidence type="ECO:0000256" key="9">
    <source>
        <dbReference type="ARBA" id="ARBA00023316"/>
    </source>
</evidence>
<sequence>MLRVLLAGGGTAGHVNPALAIAEIIKENYPDAEICFAGNPDKLEAKLVPKAGYKFEPLKIEGFQRKINAENIKRNFRAALYLAKSGSRCKEIIKGFNPDLVIGTGGYVSGPVVRAAANMGIRTAIHEQNAFAGVTNKILSKKVDVVMMTVEESRKNFPDAKKCVVTGLPVRGGFGRLTKAEARKKLGIPEDAQVVLSAGGSLGSKVLNENIIKLFKWYQRDGREVYHIHSYGTYKDYENYIADCEKQGIKIKGNDHLIVDSYVDMPKAMAACDLIITRCGAASLAEIEAMGRCSILIPSPWVAENHQYHNGMVLQNAGAGIVIEEKDLTEEKFVGAVRDYLDDPAKLKECSEKAAALHIKDTKERIMDCLRPLIGKK</sequence>
<keyword evidence="8 10" id="KW-0131">Cell cycle</keyword>
<dbReference type="SUPFAM" id="SSF53756">
    <property type="entry name" value="UDP-Glycosyltransferase/glycogen phosphorylase"/>
    <property type="match status" value="1"/>
</dbReference>
<keyword evidence="3 10" id="KW-0328">Glycosyltransferase</keyword>
<dbReference type="PANTHER" id="PTHR21015:SF22">
    <property type="entry name" value="GLYCOSYLTRANSFERASE"/>
    <property type="match status" value="1"/>
</dbReference>
<protein>
    <recommendedName>
        <fullName evidence="10">UDP-N-acetylglucosamine--N-acetylmuramyl-(pentapeptide) pyrophosphoryl-undecaprenol N-acetylglucosamine transferase</fullName>
        <ecNumber evidence="10">2.4.1.227</ecNumber>
    </recommendedName>
    <alternativeName>
        <fullName evidence="10">Undecaprenyl-PP-MurNAc-pentapeptide-UDPGlcNAc GlcNAc transferase</fullName>
    </alternativeName>
</protein>
<evidence type="ECO:0000256" key="5">
    <source>
        <dbReference type="ARBA" id="ARBA00022960"/>
    </source>
</evidence>
<name>A0A011UFB0_RUMAL</name>
<dbReference type="PANTHER" id="PTHR21015">
    <property type="entry name" value="UDP-N-ACETYLGLUCOSAMINE--N-ACETYLMURAMYL-(PENTAPEPTIDE) PYROPHOSPHORYL-UNDECAPRENOL N-ACETYLGLUCOSAMINE TRANSFERASE 1"/>
    <property type="match status" value="1"/>
</dbReference>
<feature type="domain" description="Glycosyl transferase family 28 C-terminal" evidence="12">
    <location>
        <begin position="195"/>
        <end position="365"/>
    </location>
</feature>
<dbReference type="UniPathway" id="UPA00219"/>
<dbReference type="GO" id="GO:0005975">
    <property type="term" value="P:carbohydrate metabolic process"/>
    <property type="evidence" value="ECO:0007669"/>
    <property type="project" value="InterPro"/>
</dbReference>
<evidence type="ECO:0000259" key="11">
    <source>
        <dbReference type="Pfam" id="PF03033"/>
    </source>
</evidence>
<dbReference type="Pfam" id="PF04101">
    <property type="entry name" value="Glyco_tran_28_C"/>
    <property type="match status" value="1"/>
</dbReference>
<evidence type="ECO:0000256" key="10">
    <source>
        <dbReference type="HAMAP-Rule" id="MF_00033"/>
    </source>
</evidence>